<dbReference type="GO" id="GO:0008241">
    <property type="term" value="F:peptidyl-dipeptidase activity"/>
    <property type="evidence" value="ECO:0007669"/>
    <property type="project" value="UniProtKB-EC"/>
</dbReference>
<dbReference type="AlphaFoldDB" id="A0A938Y132"/>
<reference evidence="8" key="1">
    <citation type="submission" date="2021-01" db="EMBL/GenBank/DDBJ databases">
        <title>Genomic Encyclopedia of Type Strains, Phase IV (KMG-IV): sequencing the most valuable type-strain genomes for metagenomic binning, comparative biology and taxonomic classification.</title>
        <authorList>
            <person name="Goeker M."/>
        </authorList>
    </citation>
    <scope>NUCLEOTIDE SEQUENCE</scope>
    <source>
        <strain evidence="8">DSM 25523</strain>
    </source>
</reference>
<dbReference type="PANTHER" id="PTHR34217:SF1">
    <property type="entry name" value="CARBOXYPEPTIDASE 1"/>
    <property type="match status" value="1"/>
</dbReference>
<evidence type="ECO:0000256" key="4">
    <source>
        <dbReference type="ARBA" id="ARBA00022833"/>
    </source>
</evidence>
<evidence type="ECO:0000256" key="6">
    <source>
        <dbReference type="RuleBase" id="RU003435"/>
    </source>
</evidence>
<dbReference type="GO" id="GO:0006508">
    <property type="term" value="P:proteolysis"/>
    <property type="evidence" value="ECO:0007669"/>
    <property type="project" value="UniProtKB-KW"/>
</dbReference>
<dbReference type="EMBL" id="JAFBEB010000003">
    <property type="protein sequence ID" value="MBM7589647.1"/>
    <property type="molecule type" value="Genomic_DNA"/>
</dbReference>
<dbReference type="PANTHER" id="PTHR34217">
    <property type="entry name" value="METAL-DEPENDENT CARBOXYPEPTIDASE"/>
    <property type="match status" value="1"/>
</dbReference>
<feature type="domain" description="Peptidase M3A/M3B catalytic" evidence="7">
    <location>
        <begin position="122"/>
        <end position="508"/>
    </location>
</feature>
<dbReference type="GO" id="GO:0004222">
    <property type="term" value="F:metalloendopeptidase activity"/>
    <property type="evidence" value="ECO:0007669"/>
    <property type="project" value="InterPro"/>
</dbReference>
<dbReference type="SUPFAM" id="SSF55486">
    <property type="entry name" value="Metalloproteases ('zincins'), catalytic domain"/>
    <property type="match status" value="1"/>
</dbReference>
<dbReference type="Pfam" id="PF01432">
    <property type="entry name" value="Peptidase_M3"/>
    <property type="match status" value="1"/>
</dbReference>
<evidence type="ECO:0000313" key="9">
    <source>
        <dbReference type="Proteomes" id="UP000717624"/>
    </source>
</evidence>
<keyword evidence="3 6" id="KW-0378">Hydrolase</keyword>
<dbReference type="InterPro" id="IPR001333">
    <property type="entry name" value="Peptidase_M32_Taq"/>
</dbReference>
<evidence type="ECO:0000256" key="5">
    <source>
        <dbReference type="ARBA" id="ARBA00023049"/>
    </source>
</evidence>
<dbReference type="Gene3D" id="1.10.1370.30">
    <property type="match status" value="1"/>
</dbReference>
<keyword evidence="1 6" id="KW-0645">Protease</keyword>
<gene>
    <name evidence="8" type="ORF">JOD01_001247</name>
</gene>
<protein>
    <submittedName>
        <fullName evidence="8">Peptidyl-dipeptidase A</fullName>
        <ecNumber evidence="8">3.4.15.1</ecNumber>
    </submittedName>
</protein>
<dbReference type="RefSeq" id="WP_204517370.1">
    <property type="nucleotide sequence ID" value="NZ_BAABIN010000038.1"/>
</dbReference>
<dbReference type="EC" id="3.4.15.1" evidence="8"/>
<dbReference type="Proteomes" id="UP000717624">
    <property type="component" value="Unassembled WGS sequence"/>
</dbReference>
<organism evidence="8 9">
    <name type="scientific">Brevibacillus fulvus</name>
    <dbReference type="NCBI Taxonomy" id="1125967"/>
    <lineage>
        <taxon>Bacteria</taxon>
        <taxon>Bacillati</taxon>
        <taxon>Bacillota</taxon>
        <taxon>Bacilli</taxon>
        <taxon>Bacillales</taxon>
        <taxon>Paenibacillaceae</taxon>
        <taxon>Brevibacillus</taxon>
    </lineage>
</organism>
<dbReference type="InterPro" id="IPR001567">
    <property type="entry name" value="Pept_M3A_M3B_dom"/>
</dbReference>
<evidence type="ECO:0000256" key="1">
    <source>
        <dbReference type="ARBA" id="ARBA00022670"/>
    </source>
</evidence>
<sequence length="510" mass="59615">MKSFLQNLNESLQRLHTASMHALWMVLTTGRKEWAERCEAEEIAYQEALAAVEWQPDQTGKSNRCERRQLEILERERLDSRTSPETRRRISQVWNELNVQFAAYRPTSSGKQLTEQQILRELLHCPDQTYRKQLWQASMGIGQHIAPKLLELVELRNQVARQNGFDNYYVMKLESQELSLDLLDSLFTALRKGLDSSYQSIMAEIDEELAAKWKLPKKDRYPWRYPHPFVQEYYSDEQSSVPVDLQSIQSKLIDYFHNLGFAIAEMLANANLTSQDGKAQTNFCLHIDRAGDIRISCNLDPSVRGIAILLHELGHAVYEQGIDRTLPFLLRQPAQLFLSEAVAALMERLALDPHWLSWLLDTEIVQPDSYRRRWQNNLLVRLYWTMTVVSFERQLYENPGQPLNRLWWDLVEEIQGLSRPLEWDYPYWACKPHLTTLPVYYQNYLLGECAAAQLQDSLNQRYGCWNTREAMQQVQECVFSPGISHTWSDIWQTVCGSTLQSEPIVEQLRK</sequence>
<comment type="similarity">
    <text evidence="6">Belongs to the peptidase M3 family.</text>
</comment>
<evidence type="ECO:0000256" key="2">
    <source>
        <dbReference type="ARBA" id="ARBA00022723"/>
    </source>
</evidence>
<evidence type="ECO:0000256" key="3">
    <source>
        <dbReference type="ARBA" id="ARBA00022801"/>
    </source>
</evidence>
<proteinExistence type="inferred from homology"/>
<keyword evidence="9" id="KW-1185">Reference proteome</keyword>
<keyword evidence="5 6" id="KW-0482">Metalloprotease</keyword>
<keyword evidence="4 6" id="KW-0862">Zinc</keyword>
<keyword evidence="8" id="KW-0121">Carboxypeptidase</keyword>
<name>A0A938Y132_9BACL</name>
<accession>A0A938Y132</accession>
<dbReference type="GO" id="GO:0004181">
    <property type="term" value="F:metallocarboxypeptidase activity"/>
    <property type="evidence" value="ECO:0007669"/>
    <property type="project" value="InterPro"/>
</dbReference>
<comment type="cofactor">
    <cofactor evidence="6">
        <name>Zn(2+)</name>
        <dbReference type="ChEBI" id="CHEBI:29105"/>
    </cofactor>
    <text evidence="6">Binds 1 zinc ion.</text>
</comment>
<evidence type="ECO:0000259" key="7">
    <source>
        <dbReference type="Pfam" id="PF01432"/>
    </source>
</evidence>
<comment type="caution">
    <text evidence="8">The sequence shown here is derived from an EMBL/GenBank/DDBJ whole genome shotgun (WGS) entry which is preliminary data.</text>
</comment>
<keyword evidence="2 6" id="KW-0479">Metal-binding</keyword>
<evidence type="ECO:0000313" key="8">
    <source>
        <dbReference type="EMBL" id="MBM7589647.1"/>
    </source>
</evidence>
<dbReference type="GO" id="GO:0046872">
    <property type="term" value="F:metal ion binding"/>
    <property type="evidence" value="ECO:0007669"/>
    <property type="project" value="UniProtKB-UniRule"/>
</dbReference>